<feature type="region of interest" description="Disordered" evidence="1">
    <location>
        <begin position="1"/>
        <end position="49"/>
    </location>
</feature>
<protein>
    <submittedName>
        <fullName evidence="2">Uncharacterized protein</fullName>
    </submittedName>
</protein>
<accession>A0ABP6B1E4</accession>
<evidence type="ECO:0000313" key="3">
    <source>
        <dbReference type="Proteomes" id="UP001499978"/>
    </source>
</evidence>
<evidence type="ECO:0000313" key="2">
    <source>
        <dbReference type="EMBL" id="GAA2532272.1"/>
    </source>
</evidence>
<proteinExistence type="predicted"/>
<feature type="compositionally biased region" description="Polar residues" evidence="1">
    <location>
        <begin position="31"/>
        <end position="49"/>
    </location>
</feature>
<evidence type="ECO:0000256" key="1">
    <source>
        <dbReference type="SAM" id="MobiDB-lite"/>
    </source>
</evidence>
<dbReference type="Proteomes" id="UP001499978">
    <property type="component" value="Unassembled WGS sequence"/>
</dbReference>
<comment type="caution">
    <text evidence="2">The sequence shown here is derived from an EMBL/GenBank/DDBJ whole genome shotgun (WGS) entry which is preliminary data.</text>
</comment>
<reference evidence="3" key="1">
    <citation type="journal article" date="2019" name="Int. J. Syst. Evol. Microbiol.">
        <title>The Global Catalogue of Microorganisms (GCM) 10K type strain sequencing project: providing services to taxonomists for standard genome sequencing and annotation.</title>
        <authorList>
            <consortium name="The Broad Institute Genomics Platform"/>
            <consortium name="The Broad Institute Genome Sequencing Center for Infectious Disease"/>
            <person name="Wu L."/>
            <person name="Ma J."/>
        </authorList>
    </citation>
    <scope>NUCLEOTIDE SEQUENCE [LARGE SCALE GENOMIC DNA]</scope>
    <source>
        <strain evidence="3">JCM 3367</strain>
    </source>
</reference>
<dbReference type="EMBL" id="BAAARY010000032">
    <property type="protein sequence ID" value="GAA2532272.1"/>
    <property type="molecule type" value="Genomic_DNA"/>
</dbReference>
<organism evidence="2 3">
    <name type="scientific">Pilimelia columellifera subsp. columellifera</name>
    <dbReference type="NCBI Taxonomy" id="706583"/>
    <lineage>
        <taxon>Bacteria</taxon>
        <taxon>Bacillati</taxon>
        <taxon>Actinomycetota</taxon>
        <taxon>Actinomycetes</taxon>
        <taxon>Micromonosporales</taxon>
        <taxon>Micromonosporaceae</taxon>
        <taxon>Pilimelia</taxon>
    </lineage>
</organism>
<gene>
    <name evidence="2" type="ORF">GCM10010201_34670</name>
</gene>
<sequence>MGAQPADNDYGQSRNAASLVRPAGRVIRLPITQSEGQTTPDQDSDQTPQIGVVESGLESGTRLTLRDVPGEWESVTTVWTGAPEPLRVLVARVAAAKAEDRTPGEVAMAFWALAVIAPRAVLHLFSWLFTHPLRLLAAVAVTAVLLATL</sequence>
<name>A0ABP6B1E4_9ACTN</name>
<keyword evidence="3" id="KW-1185">Reference proteome</keyword>